<reference evidence="1" key="1">
    <citation type="submission" date="2022-02" db="EMBL/GenBank/DDBJ databases">
        <title>Plant Genome Project.</title>
        <authorList>
            <person name="Zhang R.-G."/>
        </authorList>
    </citation>
    <scope>NUCLEOTIDE SEQUENCE</scope>
    <source>
        <strain evidence="1">AT1</strain>
    </source>
</reference>
<gene>
    <name evidence="1" type="ORF">RHMOL_Rhmol10G0235100</name>
</gene>
<dbReference type="Proteomes" id="UP001062846">
    <property type="component" value="Chromosome 10"/>
</dbReference>
<comment type="caution">
    <text evidence="1">The sequence shown here is derived from an EMBL/GenBank/DDBJ whole genome shotgun (WGS) entry which is preliminary data.</text>
</comment>
<accession>A0ACC0M6F8</accession>
<sequence>MAGDLVNSFPDLLRSNPPRIRGSDLSISRVSPKIDIISMLDKATIPTFEHLKVDASDGPAAKQIKELNAEVLKLNKILEEKEKLLVSKTVPGMPPSSTEFLAEMALIFQSNWRNTHLRKRIVKIAHRALSKGVIPVRCHVATVWLPRRIAPFEKEL</sequence>
<keyword evidence="2" id="KW-1185">Reference proteome</keyword>
<organism evidence="1 2">
    <name type="scientific">Rhododendron molle</name>
    <name type="common">Chinese azalea</name>
    <name type="synonym">Azalea mollis</name>
    <dbReference type="NCBI Taxonomy" id="49168"/>
    <lineage>
        <taxon>Eukaryota</taxon>
        <taxon>Viridiplantae</taxon>
        <taxon>Streptophyta</taxon>
        <taxon>Embryophyta</taxon>
        <taxon>Tracheophyta</taxon>
        <taxon>Spermatophyta</taxon>
        <taxon>Magnoliopsida</taxon>
        <taxon>eudicotyledons</taxon>
        <taxon>Gunneridae</taxon>
        <taxon>Pentapetalae</taxon>
        <taxon>asterids</taxon>
        <taxon>Ericales</taxon>
        <taxon>Ericaceae</taxon>
        <taxon>Ericoideae</taxon>
        <taxon>Rhodoreae</taxon>
        <taxon>Rhododendron</taxon>
    </lineage>
</organism>
<evidence type="ECO:0000313" key="2">
    <source>
        <dbReference type="Proteomes" id="UP001062846"/>
    </source>
</evidence>
<protein>
    <submittedName>
        <fullName evidence="1">Uncharacterized protein</fullName>
    </submittedName>
</protein>
<dbReference type="EMBL" id="CM046397">
    <property type="protein sequence ID" value="KAI8536164.1"/>
    <property type="molecule type" value="Genomic_DNA"/>
</dbReference>
<name>A0ACC0M6F8_RHOML</name>
<proteinExistence type="predicted"/>
<evidence type="ECO:0000313" key="1">
    <source>
        <dbReference type="EMBL" id="KAI8536164.1"/>
    </source>
</evidence>